<dbReference type="PATRIC" id="fig|1178515.4.peg.1579"/>
<dbReference type="RefSeq" id="WP_068605748.1">
    <property type="nucleotide sequence ID" value="NZ_CP011388.1"/>
</dbReference>
<gene>
    <name evidence="2" type="ORF">SY83_07950</name>
</gene>
<dbReference type="EMBL" id="CP011388">
    <property type="protein sequence ID" value="ANE46213.1"/>
    <property type="molecule type" value="Genomic_DNA"/>
</dbReference>
<protein>
    <recommendedName>
        <fullName evidence="1">Beta-lactamase-related domain-containing protein</fullName>
    </recommendedName>
</protein>
<evidence type="ECO:0000313" key="3">
    <source>
        <dbReference type="Proteomes" id="UP000076927"/>
    </source>
</evidence>
<sequence>MLPRSTPEAQGMTSRSIFDLIEALQDVELHSLMIVRHGQVTAEGWWSPYQADYPHMLFSLSKSFTSTAIGFAAAEGLLSLDAPVIGFFPDEIPDVVSPHLKAMKVRHLLTMATGHEVEPTDQFWLEKEVPWVRTFLASNVEHAPGSRFVYNSAATYMLSAILHRVTGEHLLSYLEPRLLKPLGINNATWENCPAGIAVGGWGMSITTEDIAKVGQLYLQNGQWEGAQLLPQGWVEEASAKHIANGEDVNNDWNQGYGYQLWRCRHNAYRADGAFGQFCVVVPDHDLVVVTTSGLQDMSKVLNAIWEKLLPGITTDTLPPNEVDFTELNNRLQLLKLEPPRLVPNASAEEWCSNREYVITPNERGIESIEFGFGEERATLNITNTYGKQRIALGRETWESSTARLYQDTDQRIEGSFTWRDELSLVFTIRYVEKPWAETCTCEFGEDEIVISIMPNVSFGPLEEVPIRGKAVSRLV</sequence>
<evidence type="ECO:0000259" key="1">
    <source>
        <dbReference type="Pfam" id="PF00144"/>
    </source>
</evidence>
<proteinExistence type="predicted"/>
<dbReference type="SUPFAM" id="SSF56601">
    <property type="entry name" value="beta-lactamase/transpeptidase-like"/>
    <property type="match status" value="1"/>
</dbReference>
<organism evidence="2 3">
    <name type="scientific">Paenibacillus swuensis</name>
    <dbReference type="NCBI Taxonomy" id="1178515"/>
    <lineage>
        <taxon>Bacteria</taxon>
        <taxon>Bacillati</taxon>
        <taxon>Bacillota</taxon>
        <taxon>Bacilli</taxon>
        <taxon>Bacillales</taxon>
        <taxon>Paenibacillaceae</taxon>
        <taxon>Paenibacillus</taxon>
    </lineage>
</organism>
<dbReference type="STRING" id="1178515.SY83_07950"/>
<evidence type="ECO:0000313" key="2">
    <source>
        <dbReference type="EMBL" id="ANE46213.1"/>
    </source>
</evidence>
<dbReference type="Pfam" id="PF00144">
    <property type="entry name" value="Beta-lactamase"/>
    <property type="match status" value="1"/>
</dbReference>
<dbReference type="InterPro" id="IPR001466">
    <property type="entry name" value="Beta-lactam-related"/>
</dbReference>
<dbReference type="InterPro" id="IPR050789">
    <property type="entry name" value="Diverse_Enzym_Activities"/>
</dbReference>
<dbReference type="KEGG" id="pswu:SY83_07950"/>
<reference evidence="2 3" key="1">
    <citation type="submission" date="2015-01" db="EMBL/GenBank/DDBJ databases">
        <title>Paenibacillus swuensis/DY6/whole genome sequencing.</title>
        <authorList>
            <person name="Kim M.K."/>
            <person name="Srinivasan S."/>
            <person name="Lee J.-J."/>
        </authorList>
    </citation>
    <scope>NUCLEOTIDE SEQUENCE [LARGE SCALE GENOMIC DNA]</scope>
    <source>
        <strain evidence="2 3">DY6</strain>
    </source>
</reference>
<dbReference type="AlphaFoldDB" id="A0A172THF2"/>
<feature type="domain" description="Beta-lactamase-related" evidence="1">
    <location>
        <begin position="31"/>
        <end position="292"/>
    </location>
</feature>
<dbReference type="PANTHER" id="PTHR43283">
    <property type="entry name" value="BETA-LACTAMASE-RELATED"/>
    <property type="match status" value="1"/>
</dbReference>
<dbReference type="Gene3D" id="3.40.710.10">
    <property type="entry name" value="DD-peptidase/beta-lactamase superfamily"/>
    <property type="match status" value="1"/>
</dbReference>
<dbReference type="Proteomes" id="UP000076927">
    <property type="component" value="Chromosome"/>
</dbReference>
<accession>A0A172THF2</accession>
<dbReference type="InterPro" id="IPR012338">
    <property type="entry name" value="Beta-lactam/transpept-like"/>
</dbReference>
<dbReference type="OrthoDB" id="9773047at2"/>
<keyword evidence="3" id="KW-1185">Reference proteome</keyword>
<name>A0A172THF2_9BACL</name>
<dbReference type="PANTHER" id="PTHR43283:SF7">
    <property type="entry name" value="BETA-LACTAMASE-RELATED DOMAIN-CONTAINING PROTEIN"/>
    <property type="match status" value="1"/>
</dbReference>